<gene>
    <name evidence="1" type="ORF">OBRU01_05284</name>
</gene>
<organism evidence="1 2">
    <name type="scientific">Operophtera brumata</name>
    <name type="common">Winter moth</name>
    <name type="synonym">Phalaena brumata</name>
    <dbReference type="NCBI Taxonomy" id="104452"/>
    <lineage>
        <taxon>Eukaryota</taxon>
        <taxon>Metazoa</taxon>
        <taxon>Ecdysozoa</taxon>
        <taxon>Arthropoda</taxon>
        <taxon>Hexapoda</taxon>
        <taxon>Insecta</taxon>
        <taxon>Pterygota</taxon>
        <taxon>Neoptera</taxon>
        <taxon>Endopterygota</taxon>
        <taxon>Lepidoptera</taxon>
        <taxon>Glossata</taxon>
        <taxon>Ditrysia</taxon>
        <taxon>Geometroidea</taxon>
        <taxon>Geometridae</taxon>
        <taxon>Larentiinae</taxon>
        <taxon>Operophtera</taxon>
    </lineage>
</organism>
<reference evidence="1 2" key="1">
    <citation type="journal article" date="2015" name="Genome Biol. Evol.">
        <title>The genome of winter moth (Operophtera brumata) provides a genomic perspective on sexual dimorphism and phenology.</title>
        <authorList>
            <person name="Derks M.F."/>
            <person name="Smit S."/>
            <person name="Salis L."/>
            <person name="Schijlen E."/>
            <person name="Bossers A."/>
            <person name="Mateman C."/>
            <person name="Pijl A.S."/>
            <person name="de Ridder D."/>
            <person name="Groenen M.A."/>
            <person name="Visser M.E."/>
            <person name="Megens H.J."/>
        </authorList>
    </citation>
    <scope>NUCLEOTIDE SEQUENCE [LARGE SCALE GENOMIC DNA]</scope>
    <source>
        <strain evidence="1">WM2013NL</strain>
        <tissue evidence="1">Head and thorax</tissue>
    </source>
</reference>
<name>A0A0L7LIH1_OPEBR</name>
<dbReference type="Proteomes" id="UP000037510">
    <property type="component" value="Unassembled WGS sequence"/>
</dbReference>
<dbReference type="InterPro" id="IPR005312">
    <property type="entry name" value="DUF1759"/>
</dbReference>
<proteinExistence type="predicted"/>
<keyword evidence="2" id="KW-1185">Reference proteome</keyword>
<dbReference type="EMBL" id="JTDY01000939">
    <property type="protein sequence ID" value="KOB75363.1"/>
    <property type="molecule type" value="Genomic_DNA"/>
</dbReference>
<comment type="caution">
    <text evidence="1">The sequence shown here is derived from an EMBL/GenBank/DDBJ whole genome shotgun (WGS) entry which is preliminary data.</text>
</comment>
<dbReference type="PANTHER" id="PTHR47331:SF5">
    <property type="entry name" value="RIBONUCLEASE H"/>
    <property type="match status" value="1"/>
</dbReference>
<evidence type="ECO:0000313" key="2">
    <source>
        <dbReference type="Proteomes" id="UP000037510"/>
    </source>
</evidence>
<accession>A0A0L7LIH1</accession>
<dbReference type="PANTHER" id="PTHR47331">
    <property type="entry name" value="PHD-TYPE DOMAIN-CONTAINING PROTEIN"/>
    <property type="match status" value="1"/>
</dbReference>
<protein>
    <submittedName>
        <fullName evidence="1">Gag-pol polyprotein</fullName>
    </submittedName>
</protein>
<dbReference type="STRING" id="104452.A0A0L7LIH1"/>
<dbReference type="AlphaFoldDB" id="A0A0L7LIH1"/>
<sequence>MLLTHTKCSSIEIDESQLPKLLVHNHVRSLFNIQALTKEAPDLLRNLIDTILKNLRALKLLGEPVDSWDTLIIYIIVTKLDKTTEREWEQYKTTNLKQSGDSKSIMKVEVLLAFLKDRADMLETLFASHASTSNKKPSTNTQNNYKMHCNVSTNNPPGQTKRLCSLCAKPYHPPYACQRFLNSNLEAKLKLIKEHSLCENCLRAGHNVDDCRYGPCRKCDHKHNSLIHRDIEVNANVTPRSSSENDKPVLATALTMHSSLPAPPPAESSCSELTSGTIGAHTDVLCANYPCVQPVLLSTALVEVMDGHNNYHLARALLDSGSERCIITQSLCDILGIQLIQSTQEIRGVGNAISQSTQICNIEVKSHANTFERMRRSFAYVLRFINNTRNKLNRQSGALTLDELRKSEFKLARLSQVESFGEEYDLISKNRSLKGDTLPF</sequence>
<dbReference type="Pfam" id="PF03564">
    <property type="entry name" value="DUF1759"/>
    <property type="match status" value="1"/>
</dbReference>
<evidence type="ECO:0000313" key="1">
    <source>
        <dbReference type="EMBL" id="KOB75363.1"/>
    </source>
</evidence>